<dbReference type="InterPro" id="IPR046335">
    <property type="entry name" value="LacI/GalR-like_sensor"/>
</dbReference>
<feature type="domain" description="HTH lacI-type" evidence="4">
    <location>
        <begin position="16"/>
        <end position="70"/>
    </location>
</feature>
<evidence type="ECO:0000256" key="3">
    <source>
        <dbReference type="ARBA" id="ARBA00023163"/>
    </source>
</evidence>
<dbReference type="CDD" id="cd01392">
    <property type="entry name" value="HTH_LacI"/>
    <property type="match status" value="1"/>
</dbReference>
<keyword evidence="3" id="KW-0804">Transcription</keyword>
<dbReference type="InterPro" id="IPR028082">
    <property type="entry name" value="Peripla_BP_I"/>
</dbReference>
<dbReference type="Gene3D" id="3.40.50.2300">
    <property type="match status" value="2"/>
</dbReference>
<comment type="caution">
    <text evidence="5">The sequence shown here is derived from an EMBL/GenBank/DDBJ whole genome shotgun (WGS) entry which is preliminary data.</text>
</comment>
<dbReference type="SMART" id="SM00354">
    <property type="entry name" value="HTH_LACI"/>
    <property type="match status" value="1"/>
</dbReference>
<keyword evidence="1" id="KW-0805">Transcription regulation</keyword>
<organism evidence="5 6">
    <name type="scientific">Cryobacterium glucosi</name>
    <dbReference type="NCBI Taxonomy" id="1259175"/>
    <lineage>
        <taxon>Bacteria</taxon>
        <taxon>Bacillati</taxon>
        <taxon>Actinomycetota</taxon>
        <taxon>Actinomycetes</taxon>
        <taxon>Micrococcales</taxon>
        <taxon>Microbacteriaceae</taxon>
        <taxon>Cryobacterium</taxon>
    </lineage>
</organism>
<dbReference type="SUPFAM" id="SSF47413">
    <property type="entry name" value="lambda repressor-like DNA-binding domains"/>
    <property type="match status" value="1"/>
</dbReference>
<dbReference type="RefSeq" id="WP_134561434.1">
    <property type="nucleotide sequence ID" value="NZ_SOFS01000017.1"/>
</dbReference>
<dbReference type="InterPro" id="IPR000843">
    <property type="entry name" value="HTH_LacI"/>
</dbReference>
<keyword evidence="2" id="KW-0238">DNA-binding</keyword>
<sequence length="350" mass="37747">MSTENARGPGGRSTVPNISDVAERAGVAIGTVSNVLNQPHKVTEATRVKVQAAIDELGFVRNRAARALAAGTSNTIGFVIIDLSNSFFLDMARGAEDEAEKAGMTVLLANSDLKDSKQTVYMNLFSEDRVAGILLAPIPNSFLVIDSAKAHNRRVVLLNDSLEAADSCCVMANNEHGGYLAAKHLIDLGRRNLVFAGGPDTLTPVHDRHMGAKRAVAETNGAVRLEYLPTREVTVVDGRRIGHAISSRSRARIPDGIIAAADLLALGIMQSILSETDIRVPEQIALIGYDNNRSAWDSHIPISTLSQPGFEMGRVATQLLLEEIRSPETHTHRRIILEPSLIARESTIGR</sequence>
<dbReference type="PANTHER" id="PTHR30146:SF109">
    <property type="entry name" value="HTH-TYPE TRANSCRIPTIONAL REGULATOR GALS"/>
    <property type="match status" value="1"/>
</dbReference>
<dbReference type="Proteomes" id="UP000297604">
    <property type="component" value="Unassembled WGS sequence"/>
</dbReference>
<evidence type="ECO:0000313" key="5">
    <source>
        <dbReference type="EMBL" id="TFC21131.1"/>
    </source>
</evidence>
<dbReference type="EMBL" id="SOFS01000017">
    <property type="protein sequence ID" value="TFC21131.1"/>
    <property type="molecule type" value="Genomic_DNA"/>
</dbReference>
<evidence type="ECO:0000256" key="2">
    <source>
        <dbReference type="ARBA" id="ARBA00023125"/>
    </source>
</evidence>
<evidence type="ECO:0000256" key="1">
    <source>
        <dbReference type="ARBA" id="ARBA00023015"/>
    </source>
</evidence>
<protein>
    <submittedName>
        <fullName evidence="5">LacI family transcriptional regulator</fullName>
    </submittedName>
</protein>
<dbReference type="Pfam" id="PF13377">
    <property type="entry name" value="Peripla_BP_3"/>
    <property type="match status" value="1"/>
</dbReference>
<name>A0ABY2IQ68_9MICO</name>
<dbReference type="Pfam" id="PF00356">
    <property type="entry name" value="LacI"/>
    <property type="match status" value="1"/>
</dbReference>
<gene>
    <name evidence="5" type="ORF">E3O46_07380</name>
</gene>
<dbReference type="PROSITE" id="PS50932">
    <property type="entry name" value="HTH_LACI_2"/>
    <property type="match status" value="1"/>
</dbReference>
<accession>A0ABY2IQ68</accession>
<proteinExistence type="predicted"/>
<dbReference type="CDD" id="cd06267">
    <property type="entry name" value="PBP1_LacI_sugar_binding-like"/>
    <property type="match status" value="1"/>
</dbReference>
<evidence type="ECO:0000313" key="6">
    <source>
        <dbReference type="Proteomes" id="UP000297604"/>
    </source>
</evidence>
<dbReference type="SUPFAM" id="SSF53822">
    <property type="entry name" value="Periplasmic binding protein-like I"/>
    <property type="match status" value="1"/>
</dbReference>
<dbReference type="PANTHER" id="PTHR30146">
    <property type="entry name" value="LACI-RELATED TRANSCRIPTIONAL REPRESSOR"/>
    <property type="match status" value="1"/>
</dbReference>
<dbReference type="Gene3D" id="1.10.260.40">
    <property type="entry name" value="lambda repressor-like DNA-binding domains"/>
    <property type="match status" value="1"/>
</dbReference>
<reference evidence="5 6" key="1">
    <citation type="submission" date="2019-03" db="EMBL/GenBank/DDBJ databases">
        <title>Genomics of glacier-inhabiting Cryobacterium strains.</title>
        <authorList>
            <person name="Liu Q."/>
            <person name="Xin Y.-H."/>
        </authorList>
    </citation>
    <scope>NUCLEOTIDE SEQUENCE [LARGE SCALE GENOMIC DNA]</scope>
    <source>
        <strain evidence="5 6">MDB1-5</strain>
    </source>
</reference>
<keyword evidence="6" id="KW-1185">Reference proteome</keyword>
<evidence type="ECO:0000259" key="4">
    <source>
        <dbReference type="PROSITE" id="PS50932"/>
    </source>
</evidence>
<dbReference type="InterPro" id="IPR010982">
    <property type="entry name" value="Lambda_DNA-bd_dom_sf"/>
</dbReference>